<keyword evidence="1" id="KW-1133">Transmembrane helix</keyword>
<dbReference type="AlphaFoldDB" id="A0A0G0CU56"/>
<evidence type="ECO:0000313" key="3">
    <source>
        <dbReference type="EMBL" id="KKP46892.1"/>
    </source>
</evidence>
<comment type="caution">
    <text evidence="3">The sequence shown here is derived from an EMBL/GenBank/DDBJ whole genome shotgun (WGS) entry which is preliminary data.</text>
</comment>
<evidence type="ECO:0000256" key="1">
    <source>
        <dbReference type="SAM" id="Phobius"/>
    </source>
</evidence>
<evidence type="ECO:0000313" key="4">
    <source>
        <dbReference type="Proteomes" id="UP000033995"/>
    </source>
</evidence>
<gene>
    <name evidence="3" type="ORF">UR38_C0007G0020</name>
</gene>
<dbReference type="EMBL" id="LBOZ01000007">
    <property type="protein sequence ID" value="KKP46892.1"/>
    <property type="molecule type" value="Genomic_DNA"/>
</dbReference>
<dbReference type="Pfam" id="PF08308">
    <property type="entry name" value="PEGA"/>
    <property type="match status" value="1"/>
</dbReference>
<name>A0A0G0CU56_9BACT</name>
<keyword evidence="1" id="KW-0812">Transmembrane</keyword>
<evidence type="ECO:0000259" key="2">
    <source>
        <dbReference type="Pfam" id="PF08308"/>
    </source>
</evidence>
<reference evidence="3 4" key="1">
    <citation type="journal article" date="2015" name="Nature">
        <title>rRNA introns, odd ribosomes, and small enigmatic genomes across a large radiation of phyla.</title>
        <authorList>
            <person name="Brown C.T."/>
            <person name="Hug L.A."/>
            <person name="Thomas B.C."/>
            <person name="Sharon I."/>
            <person name="Castelle C.J."/>
            <person name="Singh A."/>
            <person name="Wilkins M.J."/>
            <person name="Williams K.H."/>
            <person name="Banfield J.F."/>
        </authorList>
    </citation>
    <scope>NUCLEOTIDE SEQUENCE [LARGE SCALE GENOMIC DNA]</scope>
</reference>
<dbReference type="Gene3D" id="2.120.10.30">
    <property type="entry name" value="TolB, C-terminal domain"/>
    <property type="match status" value="1"/>
</dbReference>
<accession>A0A0G0CU56</accession>
<keyword evidence="1" id="KW-0472">Membrane</keyword>
<organism evidence="3 4">
    <name type="scientific">Candidatus Woesebacteria bacterium GW2011_GWA2_33_28</name>
    <dbReference type="NCBI Taxonomy" id="1618561"/>
    <lineage>
        <taxon>Bacteria</taxon>
        <taxon>Candidatus Woeseibacteriota</taxon>
    </lineage>
</organism>
<feature type="domain" description="PEGA" evidence="2">
    <location>
        <begin position="48"/>
        <end position="114"/>
    </location>
</feature>
<dbReference type="InterPro" id="IPR011042">
    <property type="entry name" value="6-blade_b-propeller_TolB-like"/>
</dbReference>
<dbReference type="SUPFAM" id="SSF82171">
    <property type="entry name" value="DPP6 N-terminal domain-like"/>
    <property type="match status" value="1"/>
</dbReference>
<dbReference type="Proteomes" id="UP000033995">
    <property type="component" value="Unassembled WGS sequence"/>
</dbReference>
<feature type="transmembrane region" description="Helical" evidence="1">
    <location>
        <begin position="12"/>
        <end position="32"/>
    </location>
</feature>
<proteinExistence type="predicted"/>
<sequence>MAKLNIVSTRVIILFTTFVVVGIIGYFVALMARGYQFDVDKFKLLANGILVIKSDPDGASIYVNGGLKGATNTNLKLSPNSYDIEVKKDGYISWKKRLNIKKEEVTQVTAQLFKTAPSLSPVTFDGATNPVASSDFSKIAYINDEGLWVMSVSSLPIGFPNEPKKIADAVSSESKYIFSPNGREILLTTNNSAYLLNTNEFTSQNQRVNIGTKVNETLESWDQNKTQKETAELKNLPLELVDIFKRKVSRFTFSPDTTMIMYQASSEAKIKEGLSSPLPGSSTQKEERDIKAGKTYIYDIKEDRNFEVGDENNNIYWLPTSRHLISAESGKIIIMDYDGTNRQTVFSGNYIAPHAYPFVNASKLLILTNLGSDSQIPNLYSLSIK</sequence>
<protein>
    <recommendedName>
        <fullName evidence="2">PEGA domain-containing protein</fullName>
    </recommendedName>
</protein>
<dbReference type="InterPro" id="IPR013229">
    <property type="entry name" value="PEGA"/>
</dbReference>